<sequence length="200" mass="19834">MDSAGIRGAYDKKLALALAETTAQALAIFLDKAEVELGIPASAPPPGNSGSTTGPGPLVLPPTGPTAVQLEALAQANLDAGGIAGENAPNLAKTIAASLEQAVALFTAQVLVDTGIAIVGLLTSSPGPLIWIRKVDQDQLQPLVDELTIENGLLGTSAPALAGAIAKIIAEALALLLTQAKVAPGIPCSPGATTGPGKLM</sequence>
<proteinExistence type="predicted"/>
<name>A0A369XQE3_9PROT</name>
<organism evidence="2 3">
    <name type="scientific">Candidatus Accumulibacter meliphilus</name>
    <dbReference type="NCBI Taxonomy" id="2211374"/>
    <lineage>
        <taxon>Bacteria</taxon>
        <taxon>Pseudomonadati</taxon>
        <taxon>Pseudomonadota</taxon>
        <taxon>Betaproteobacteria</taxon>
        <taxon>Candidatus Accumulibacter</taxon>
    </lineage>
</organism>
<evidence type="ECO:0000313" key="3">
    <source>
        <dbReference type="Proteomes" id="UP000253831"/>
    </source>
</evidence>
<feature type="region of interest" description="Disordered" evidence="1">
    <location>
        <begin position="40"/>
        <end position="62"/>
    </location>
</feature>
<dbReference type="AlphaFoldDB" id="A0A369XQE3"/>
<comment type="caution">
    <text evidence="2">The sequence shown here is derived from an EMBL/GenBank/DDBJ whole genome shotgun (WGS) entry which is preliminary data.</text>
</comment>
<evidence type="ECO:0000256" key="1">
    <source>
        <dbReference type="SAM" id="MobiDB-lite"/>
    </source>
</evidence>
<dbReference type="EMBL" id="QPGA01000002">
    <property type="protein sequence ID" value="RDE52204.1"/>
    <property type="molecule type" value="Genomic_DNA"/>
</dbReference>
<accession>A0A369XQE3</accession>
<evidence type="ECO:0000313" key="2">
    <source>
        <dbReference type="EMBL" id="RDE52204.1"/>
    </source>
</evidence>
<protein>
    <submittedName>
        <fullName evidence="2">Uncharacterized protein</fullName>
    </submittedName>
</protein>
<dbReference type="Proteomes" id="UP000253831">
    <property type="component" value="Unassembled WGS sequence"/>
</dbReference>
<gene>
    <name evidence="2" type="ORF">DVS81_02750</name>
</gene>
<reference evidence="2 3" key="1">
    <citation type="submission" date="2018-05" db="EMBL/GenBank/DDBJ databases">
        <title>Integrated omic analyses show evidence that a Ca. Accumulibacter phosphatis strain performs denitrification under micro-aerobic conditions.</title>
        <authorList>
            <person name="Camejo P.Y."/>
            <person name="Katherine M.D."/>
            <person name="Daniel N.R."/>
        </authorList>
    </citation>
    <scope>NUCLEOTIDE SEQUENCE [LARGE SCALE GENOMIC DNA]</scope>
    <source>
        <strain evidence="2">UW-LDO-IC</strain>
    </source>
</reference>
<feature type="compositionally biased region" description="Low complexity" evidence="1">
    <location>
        <begin position="48"/>
        <end position="57"/>
    </location>
</feature>